<dbReference type="GO" id="GO:0031462">
    <property type="term" value="C:Cul2-RING ubiquitin ligase complex"/>
    <property type="evidence" value="ECO:0007669"/>
    <property type="project" value="TreeGrafter"/>
</dbReference>
<dbReference type="OrthoDB" id="10013584at2759"/>
<dbReference type="STRING" id="407821.A0A087U7B8"/>
<dbReference type="Proteomes" id="UP000054359">
    <property type="component" value="Unassembled WGS sequence"/>
</dbReference>
<dbReference type="AlphaFoldDB" id="A0A087U7B8"/>
<sequence>MAAAPRLCCSRMGSNSLTNNGRLLSADSKVDEKRCPETLLDICAKVVAFHIPFQRIEERYDRIPEPVQKRIIYWSFPRNERDICMYSSLSSDSNSCSDYQKLPFYRGLRLYESGCVENVLQVG</sequence>
<organism evidence="1 2">
    <name type="scientific">Stegodyphus mimosarum</name>
    <name type="common">African social velvet spider</name>
    <dbReference type="NCBI Taxonomy" id="407821"/>
    <lineage>
        <taxon>Eukaryota</taxon>
        <taxon>Metazoa</taxon>
        <taxon>Ecdysozoa</taxon>
        <taxon>Arthropoda</taxon>
        <taxon>Chelicerata</taxon>
        <taxon>Arachnida</taxon>
        <taxon>Araneae</taxon>
        <taxon>Araneomorphae</taxon>
        <taxon>Entelegynae</taxon>
        <taxon>Eresoidea</taxon>
        <taxon>Eresidae</taxon>
        <taxon>Stegodyphus</taxon>
    </lineage>
</organism>
<dbReference type="PANTHER" id="PTHR22619:SF0">
    <property type="entry name" value="ZINC FINGER SWIM DOMAIN-CONTAINING PROTEIN 6-LIKE PROTEIN"/>
    <property type="match status" value="1"/>
</dbReference>
<reference evidence="1 2" key="1">
    <citation type="submission" date="2013-11" db="EMBL/GenBank/DDBJ databases">
        <title>Genome sequencing of Stegodyphus mimosarum.</title>
        <authorList>
            <person name="Bechsgaard J."/>
        </authorList>
    </citation>
    <scope>NUCLEOTIDE SEQUENCE [LARGE SCALE GENOMIC DNA]</scope>
</reference>
<dbReference type="EMBL" id="KK118553">
    <property type="protein sequence ID" value="KFM73257.1"/>
    <property type="molecule type" value="Genomic_DNA"/>
</dbReference>
<gene>
    <name evidence="1" type="ORF">X975_08832</name>
</gene>
<proteinExistence type="predicted"/>
<evidence type="ECO:0000313" key="2">
    <source>
        <dbReference type="Proteomes" id="UP000054359"/>
    </source>
</evidence>
<dbReference type="OMA" id="DKRCPET"/>
<keyword evidence="2" id="KW-1185">Reference proteome</keyword>
<name>A0A087U7B8_STEMI</name>
<feature type="non-terminal residue" evidence="1">
    <location>
        <position position="123"/>
    </location>
</feature>
<evidence type="ECO:0000313" key="1">
    <source>
        <dbReference type="EMBL" id="KFM73257.1"/>
    </source>
</evidence>
<accession>A0A087U7B8</accession>
<protein>
    <submittedName>
        <fullName evidence="1">Zinc finger SWIM domain-containing protein 4</fullName>
    </submittedName>
</protein>
<dbReference type="PANTHER" id="PTHR22619">
    <property type="entry name" value="ZINC FINGER SWIM DOMAIN CONTAINING PROTEIN 4, 5, 6"/>
    <property type="match status" value="1"/>
</dbReference>